<keyword evidence="1" id="KW-0966">Cell projection</keyword>
<sequence length="127" mass="13954">MQTTQMDLLDLARDRFGWLEGRQRILARNVANANTPNYQPHDAAPFSAALAQFQVATVRTDPNHLSGDTDGSLDTIREVPTERSLDGNAVNIEQQLTAVADTDSQQRLVAGLYGRYMSMFSTVLGKG</sequence>
<evidence type="ECO:0000313" key="2">
    <source>
        <dbReference type="Proteomes" id="UP001524547"/>
    </source>
</evidence>
<name>A0ABT1W0K1_9PROT</name>
<keyword evidence="1" id="KW-0282">Flagellum</keyword>
<keyword evidence="1" id="KW-0969">Cilium</keyword>
<evidence type="ECO:0000313" key="1">
    <source>
        <dbReference type="EMBL" id="MCQ8241677.1"/>
    </source>
</evidence>
<dbReference type="EMBL" id="JAMZEJ010000007">
    <property type="protein sequence ID" value="MCQ8241677.1"/>
    <property type="molecule type" value="Genomic_DNA"/>
</dbReference>
<organism evidence="1 2">
    <name type="scientific">Rhizosaccharibacter radicis</name>
    <dbReference type="NCBI Taxonomy" id="2782605"/>
    <lineage>
        <taxon>Bacteria</taxon>
        <taxon>Pseudomonadati</taxon>
        <taxon>Pseudomonadota</taxon>
        <taxon>Alphaproteobacteria</taxon>
        <taxon>Acetobacterales</taxon>
        <taxon>Acetobacteraceae</taxon>
        <taxon>Rhizosaccharibacter</taxon>
    </lineage>
</organism>
<dbReference type="Proteomes" id="UP001524547">
    <property type="component" value="Unassembled WGS sequence"/>
</dbReference>
<protein>
    <submittedName>
        <fullName evidence="1">Flagellar biosynthesis protein FlgB</fullName>
    </submittedName>
</protein>
<proteinExistence type="predicted"/>
<accession>A0ABT1W0K1</accession>
<gene>
    <name evidence="1" type="ORF">NFI88_12610</name>
</gene>
<keyword evidence="2" id="KW-1185">Reference proteome</keyword>
<reference evidence="1 2" key="1">
    <citation type="submission" date="2022-06" db="EMBL/GenBank/DDBJ databases">
        <title>Rhizosaccharibacter gen. nov. sp. nov. KSS12, endophytic bacteria isolated from sugarcane.</title>
        <authorList>
            <person name="Pitiwittayakul N."/>
        </authorList>
    </citation>
    <scope>NUCLEOTIDE SEQUENCE [LARGE SCALE GENOMIC DNA]</scope>
    <source>
        <strain evidence="1 2">KSS12</strain>
    </source>
</reference>
<dbReference type="RefSeq" id="WP_422920419.1">
    <property type="nucleotide sequence ID" value="NZ_JAMZEJ010000007.1"/>
</dbReference>
<comment type="caution">
    <text evidence="1">The sequence shown here is derived from an EMBL/GenBank/DDBJ whole genome shotgun (WGS) entry which is preliminary data.</text>
</comment>